<keyword evidence="2" id="KW-0564">Palmitate</keyword>
<dbReference type="GeneID" id="115478388"/>
<dbReference type="Pfam" id="PF03803">
    <property type="entry name" value="Scramblase"/>
    <property type="match status" value="1"/>
</dbReference>
<evidence type="ECO:0000256" key="2">
    <source>
        <dbReference type="RuleBase" id="RU363116"/>
    </source>
</evidence>
<dbReference type="OrthoDB" id="191150at2759"/>
<protein>
    <recommendedName>
        <fullName evidence="2">Phospholipid scramblase</fullName>
    </recommendedName>
</protein>
<dbReference type="PANTHER" id="PTHR23248:SF40">
    <property type="entry name" value="PHOSPHOLIPID SCRAMBLASE"/>
    <property type="match status" value="1"/>
</dbReference>
<evidence type="ECO:0000313" key="4">
    <source>
        <dbReference type="RefSeq" id="XP_030071546.1"/>
    </source>
</evidence>
<dbReference type="AlphaFoldDB" id="A0A6P7Z4G8"/>
<keyword evidence="2" id="KW-0449">Lipoprotein</keyword>
<dbReference type="GO" id="GO:0005886">
    <property type="term" value="C:plasma membrane"/>
    <property type="evidence" value="ECO:0007669"/>
    <property type="project" value="TreeGrafter"/>
</dbReference>
<keyword evidence="2" id="KW-0106">Calcium</keyword>
<evidence type="ECO:0000256" key="1">
    <source>
        <dbReference type="ARBA" id="ARBA00005350"/>
    </source>
</evidence>
<sequence length="355" mass="39941">MSVLSSQPSPFGHLSREKHIEALFKTCKEKGKQSESLEALQRGCLHHADATCLAQSKQVAELKGSQRIIKLIQPEVPTHLHEREEETCSPKRWIHYDTKCKGMRVHEPLSTTTSALGCAGPMSRKCDSTKQVNLLHELEDVSQGLQLLASVDRLCITSNALQQAFTCDPRRSYTISTRKGKRLFVAVEDTSCLCLHLCGPARSCCIHLHDQSGQEVLQLHRPYRMDVCWMGCYLMEMRVFTASRQLIGTVRQRWSMLSPLLEVCNSEGLWIMKISGSCSATRCYSDQEFQVTSQIGQLLAVIWKRWPGFNIDCNMDHEFFGLDISASLSPSDRALLLAAAFLLVSSTDSRHTETH</sequence>
<accession>A0A6P7Z4G8</accession>
<organism evidence="3 4">
    <name type="scientific">Microcaecilia unicolor</name>
    <dbReference type="NCBI Taxonomy" id="1415580"/>
    <lineage>
        <taxon>Eukaryota</taxon>
        <taxon>Metazoa</taxon>
        <taxon>Chordata</taxon>
        <taxon>Craniata</taxon>
        <taxon>Vertebrata</taxon>
        <taxon>Euteleostomi</taxon>
        <taxon>Amphibia</taxon>
        <taxon>Gymnophiona</taxon>
        <taxon>Siphonopidae</taxon>
        <taxon>Microcaecilia</taxon>
    </lineage>
</organism>
<comment type="function">
    <text evidence="2">May mediate accelerated ATP-independent bidirectional transbilayer migration of phospholipids upon binding calcium ions that results in a loss of phospholipid asymmetry in the plasma membrane.</text>
</comment>
<proteinExistence type="inferred from homology"/>
<dbReference type="KEGG" id="muo:115478388"/>
<reference evidence="4" key="1">
    <citation type="submission" date="2025-08" db="UniProtKB">
        <authorList>
            <consortium name="RefSeq"/>
        </authorList>
    </citation>
    <scope>IDENTIFICATION</scope>
</reference>
<name>A0A6P7Z4G8_9AMPH</name>
<keyword evidence="3" id="KW-1185">Reference proteome</keyword>
<dbReference type="InterPro" id="IPR025659">
    <property type="entry name" value="Tubby-like_C"/>
</dbReference>
<dbReference type="Proteomes" id="UP000515156">
    <property type="component" value="Chromosome 10"/>
</dbReference>
<comment type="similarity">
    <text evidence="1 2">Belongs to the phospholipid scramblase family.</text>
</comment>
<dbReference type="SUPFAM" id="SSF54518">
    <property type="entry name" value="Tubby C-terminal domain-like"/>
    <property type="match status" value="1"/>
</dbReference>
<gene>
    <name evidence="4" type="primary">LOC115478388</name>
</gene>
<dbReference type="PANTHER" id="PTHR23248">
    <property type="entry name" value="PHOSPHOLIPID SCRAMBLASE-RELATED"/>
    <property type="match status" value="1"/>
</dbReference>
<dbReference type="InParanoid" id="A0A6P7Z4G8"/>
<dbReference type="GO" id="GO:0017128">
    <property type="term" value="F:phospholipid scramblase activity"/>
    <property type="evidence" value="ECO:0007669"/>
    <property type="project" value="InterPro"/>
</dbReference>
<dbReference type="RefSeq" id="XP_030071546.1">
    <property type="nucleotide sequence ID" value="XM_030215686.1"/>
</dbReference>
<comment type="cofactor">
    <cofactor evidence="2">
        <name>Ca(2+)</name>
        <dbReference type="ChEBI" id="CHEBI:29108"/>
    </cofactor>
</comment>
<dbReference type="InterPro" id="IPR005552">
    <property type="entry name" value="Scramblase"/>
</dbReference>
<evidence type="ECO:0000313" key="3">
    <source>
        <dbReference type="Proteomes" id="UP000515156"/>
    </source>
</evidence>